<organism evidence="3">
    <name type="scientific">Candidatus Caldatribacterium californiense</name>
    <dbReference type="NCBI Taxonomy" id="1454726"/>
    <lineage>
        <taxon>Bacteria</taxon>
        <taxon>Pseudomonadati</taxon>
        <taxon>Atribacterota</taxon>
        <taxon>Atribacteria</taxon>
        <taxon>Atribacterales</taxon>
        <taxon>Candidatus Caldatribacteriaceae</taxon>
        <taxon>Candidatus Caldatribacterium</taxon>
    </lineage>
</organism>
<dbReference type="CDD" id="cd09726">
    <property type="entry name" value="RAMP_I_III"/>
    <property type="match status" value="1"/>
</dbReference>
<protein>
    <submittedName>
        <fullName evidence="3">CRISPR-associated protein</fullName>
    </submittedName>
</protein>
<proteinExistence type="predicted"/>
<accession>A0A7V4DFJ3</accession>
<dbReference type="Pfam" id="PF03787">
    <property type="entry name" value="RAMPs"/>
    <property type="match status" value="1"/>
</dbReference>
<dbReference type="InterPro" id="IPR052216">
    <property type="entry name" value="CRISPR_Csm3_endoribonuclease"/>
</dbReference>
<reference evidence="3" key="1">
    <citation type="journal article" date="2020" name="mSystems">
        <title>Genome- and Community-Level Interaction Insights into Carbon Utilization and Element Cycling Functions of Hydrothermarchaeota in Hydrothermal Sediment.</title>
        <authorList>
            <person name="Zhou Z."/>
            <person name="Liu Y."/>
            <person name="Xu W."/>
            <person name="Pan J."/>
            <person name="Luo Z.H."/>
            <person name="Li M."/>
        </authorList>
    </citation>
    <scope>NUCLEOTIDE SEQUENCE [LARGE SCALE GENOMIC DNA]</scope>
    <source>
        <strain evidence="3">SpSt-716</strain>
    </source>
</reference>
<sequence length="211" mass="23237">MFLLRVDLKFRWHSGFHISGERVELWTDKALVLDWKDEAFPTIPATTLKGWLREGAERALRGLGVEVCDASQAGATCGVCPVCEVFGHPRGKSPLFFEDVVLRDTLRSTRMGVSLSRFRRTAYEERLFSLETGFCPGFQASVRGIFATEERAKKAASLLFAGVRVPFALGAGRSRGLGWFSLEEKGLVASVNGTPLKEEALISELLALRAG</sequence>
<comment type="caution">
    <text evidence="3">The sequence shown here is derived from an EMBL/GenBank/DDBJ whole genome shotgun (WGS) entry which is preliminary data.</text>
</comment>
<dbReference type="GO" id="GO:0051607">
    <property type="term" value="P:defense response to virus"/>
    <property type="evidence" value="ECO:0007669"/>
    <property type="project" value="UniProtKB-KW"/>
</dbReference>
<evidence type="ECO:0000313" key="3">
    <source>
        <dbReference type="EMBL" id="HGI74253.1"/>
    </source>
</evidence>
<feature type="domain" description="CRISPR type III-associated protein" evidence="2">
    <location>
        <begin position="40"/>
        <end position="181"/>
    </location>
</feature>
<evidence type="ECO:0000259" key="2">
    <source>
        <dbReference type="Pfam" id="PF03787"/>
    </source>
</evidence>
<gene>
    <name evidence="3" type="ORF">ENU96_01015</name>
</gene>
<name>A0A7V4DFJ3_9BACT</name>
<dbReference type="PANTHER" id="PTHR35579:SF3">
    <property type="entry name" value="CRISPR SYSTEM CMS ENDORIBONUCLEASE CSM3"/>
    <property type="match status" value="1"/>
</dbReference>
<dbReference type="AlphaFoldDB" id="A0A7V4DFJ3"/>
<keyword evidence="1" id="KW-0051">Antiviral defense</keyword>
<dbReference type="EMBL" id="DTEN01000041">
    <property type="protein sequence ID" value="HGI74253.1"/>
    <property type="molecule type" value="Genomic_DNA"/>
</dbReference>
<dbReference type="InterPro" id="IPR005537">
    <property type="entry name" value="RAMP_III_fam"/>
</dbReference>
<evidence type="ECO:0000256" key="1">
    <source>
        <dbReference type="ARBA" id="ARBA00023118"/>
    </source>
</evidence>
<dbReference type="PANTHER" id="PTHR35579">
    <property type="entry name" value="CRISPR SYSTEM CMS ENDORIBONUCLEASE CSM3"/>
    <property type="match status" value="1"/>
</dbReference>